<evidence type="ECO:0000256" key="1">
    <source>
        <dbReference type="SAM" id="SignalP"/>
    </source>
</evidence>
<reference evidence="2 3" key="1">
    <citation type="submission" date="2024-05" db="EMBL/GenBank/DDBJ databases">
        <title>Three bacterial strains, DH-69, EH-24, and ECK-19 isolated from coastal sediments.</title>
        <authorList>
            <person name="Ye Y.-Q."/>
            <person name="Du Z.-J."/>
        </authorList>
    </citation>
    <scope>NUCLEOTIDE SEQUENCE [LARGE SCALE GENOMIC DNA]</scope>
    <source>
        <strain evidence="2 3">ECK-19</strain>
    </source>
</reference>
<comment type="caution">
    <text evidence="2">The sequence shown here is derived from an EMBL/GenBank/DDBJ whole genome shotgun (WGS) entry which is preliminary data.</text>
</comment>
<evidence type="ECO:0000313" key="3">
    <source>
        <dbReference type="Proteomes" id="UP001560685"/>
    </source>
</evidence>
<feature type="chain" id="PRO_5047340706" description="DUF1036 domain-containing protein" evidence="1">
    <location>
        <begin position="26"/>
        <end position="298"/>
    </location>
</feature>
<sequence>MISIKSIVSAAAMLIAVAASGGAWAQMNDSNIVNVCNKGNVDVSYLSFSTKSSFFGGEEAKVSGWYKIRPGRCQDVNMPYYDTVAVGFLQKNNQGVRGNPVYSVRNADRPGGGKWSPTSICVPPEKAVTYKNTYAAVKKKFYPPCTNGDVELRMSFAVMPNDVFPKITIRPRRNDQLIAWPRAKSNARTQSTKRQSSNSNAEIALKIAAGIAKGLEDAKISKMAAGCEKSILVMAFAFSKEGPVKACKCFATEIVRGENTALTKSMVERIEGGQDFDEEIERIAQPKIEQYLERCISS</sequence>
<feature type="signal peptide" evidence="1">
    <location>
        <begin position="1"/>
        <end position="25"/>
    </location>
</feature>
<keyword evidence="3" id="KW-1185">Reference proteome</keyword>
<dbReference type="Proteomes" id="UP001560685">
    <property type="component" value="Unassembled WGS sequence"/>
</dbReference>
<evidence type="ECO:0000313" key="2">
    <source>
        <dbReference type="EMBL" id="MEX6633369.1"/>
    </source>
</evidence>
<dbReference type="RefSeq" id="WP_369313325.1">
    <property type="nucleotide sequence ID" value="NZ_JBEHZE010000001.1"/>
</dbReference>
<evidence type="ECO:0008006" key="4">
    <source>
        <dbReference type="Google" id="ProtNLM"/>
    </source>
</evidence>
<organism evidence="2 3">
    <name type="scientific">Hyphococcus lacteus</name>
    <dbReference type="NCBI Taxonomy" id="3143536"/>
    <lineage>
        <taxon>Bacteria</taxon>
        <taxon>Pseudomonadati</taxon>
        <taxon>Pseudomonadota</taxon>
        <taxon>Alphaproteobacteria</taxon>
        <taxon>Parvularculales</taxon>
        <taxon>Parvularculaceae</taxon>
        <taxon>Hyphococcus</taxon>
    </lineage>
</organism>
<gene>
    <name evidence="2" type="ORF">ABFZ84_07380</name>
</gene>
<accession>A0ABV3Z3J5</accession>
<dbReference type="EMBL" id="JBEHZE010000001">
    <property type="protein sequence ID" value="MEX6633369.1"/>
    <property type="molecule type" value="Genomic_DNA"/>
</dbReference>
<keyword evidence="1" id="KW-0732">Signal</keyword>
<proteinExistence type="predicted"/>
<name>A0ABV3Z3J5_9PROT</name>
<protein>
    <recommendedName>
        <fullName evidence="4">DUF1036 domain-containing protein</fullName>
    </recommendedName>
</protein>